<evidence type="ECO:0000313" key="3">
    <source>
        <dbReference type="Proteomes" id="UP000010388"/>
    </source>
</evidence>
<reference evidence="3" key="1">
    <citation type="journal article" date="2013" name="Proc. Natl. Acad. Sci. U.S.A.">
        <title>Improving the coverage of the cyanobacterial phylum using diversity-driven genome sequencing.</title>
        <authorList>
            <person name="Shih P.M."/>
            <person name="Wu D."/>
            <person name="Latifi A."/>
            <person name="Axen S.D."/>
            <person name="Fewer D.P."/>
            <person name="Talla E."/>
            <person name="Calteau A."/>
            <person name="Cai F."/>
            <person name="Tandeau de Marsac N."/>
            <person name="Rippka R."/>
            <person name="Herdman M."/>
            <person name="Sivonen K."/>
            <person name="Coursin T."/>
            <person name="Laurent T."/>
            <person name="Goodwin L."/>
            <person name="Nolan M."/>
            <person name="Davenport K.W."/>
            <person name="Han C.S."/>
            <person name="Rubin E.M."/>
            <person name="Eisen J.A."/>
            <person name="Woyke T."/>
            <person name="Gugger M."/>
            <person name="Kerfeld C.A."/>
        </authorList>
    </citation>
    <scope>NUCLEOTIDE SEQUENCE [LARGE SCALE GENOMIC DNA]</scope>
    <source>
        <strain evidence="3">ATCC 27147 / PCC 6307</strain>
    </source>
</reference>
<dbReference type="KEGG" id="cgc:Cyagr_1313"/>
<accession>K9P7E8</accession>
<dbReference type="Proteomes" id="UP000010388">
    <property type="component" value="Chromosome"/>
</dbReference>
<dbReference type="AlphaFoldDB" id="K9P7E8"/>
<proteinExistence type="predicted"/>
<dbReference type="Pfam" id="PF07878">
    <property type="entry name" value="RHH_5"/>
    <property type="match status" value="1"/>
</dbReference>
<organism evidence="2 3">
    <name type="scientific">Cyanobium gracile (strain ATCC 27147 / PCC 6307)</name>
    <dbReference type="NCBI Taxonomy" id="292564"/>
    <lineage>
        <taxon>Bacteria</taxon>
        <taxon>Bacillati</taxon>
        <taxon>Cyanobacteriota</taxon>
        <taxon>Cyanophyceae</taxon>
        <taxon>Synechococcales</taxon>
        <taxon>Prochlorococcaceae</taxon>
        <taxon>Cyanobium</taxon>
    </lineage>
</organism>
<evidence type="ECO:0000313" key="2">
    <source>
        <dbReference type="EMBL" id="AFY28489.1"/>
    </source>
</evidence>
<name>K9P7E8_CYAGP</name>
<dbReference type="EMBL" id="CP003495">
    <property type="protein sequence ID" value="AFY28489.1"/>
    <property type="molecule type" value="Genomic_DNA"/>
</dbReference>
<dbReference type="HOGENOM" id="CLU_1018285_0_0_3"/>
<evidence type="ECO:0000259" key="1">
    <source>
        <dbReference type="Pfam" id="PF07878"/>
    </source>
</evidence>
<dbReference type="InterPro" id="IPR012869">
    <property type="entry name" value="RHH_5"/>
</dbReference>
<gene>
    <name evidence="2" type="ordered locus">Cyagr_1313</name>
</gene>
<sequence length="273" mass="31085">MDAKQGGTGCLHTPECIPGTSQVIARSWPESQLAQLTLELFAKYASDELHLPKMVEEKKQSGRVIATLPLGIYSKLEEVATKEGRAVGNLAGFILEEWVRSEIDKEFYCPREIYKLLTDHLNNAEKSEKQESQETDKEKKHSILMRLFRDIDKRFISALYHPTDRDVMYELEKPYSVAGGLQLNEFMATLIEAAEYAPAVIPQIFERIGPVPDADAIYDPSEGRINALDQYISRIDRLEGSPGFDLKWISRCKLAVRESIRYVPEGEWLKYQG</sequence>
<protein>
    <recommendedName>
        <fullName evidence="1">CopG-like ribbon-helix-helix domain-containing protein</fullName>
    </recommendedName>
</protein>
<feature type="domain" description="CopG-like ribbon-helix-helix" evidence="1">
    <location>
        <begin position="61"/>
        <end position="102"/>
    </location>
</feature>